<dbReference type="CDD" id="cd19958">
    <property type="entry name" value="pyocin_knob"/>
    <property type="match status" value="1"/>
</dbReference>
<proteinExistence type="predicted"/>
<dbReference type="InterPro" id="IPR050149">
    <property type="entry name" value="Collagen_superfamily"/>
</dbReference>
<name>A0AAJ1M8C0_LIMMU</name>
<evidence type="ECO:0000256" key="1">
    <source>
        <dbReference type="SAM" id="MobiDB-lite"/>
    </source>
</evidence>
<dbReference type="InterPro" id="IPR008160">
    <property type="entry name" value="Collagen"/>
</dbReference>
<organism evidence="2 3">
    <name type="scientific">Limosilactobacillus mucosae</name>
    <name type="common">Lactobacillus mucosae</name>
    <dbReference type="NCBI Taxonomy" id="97478"/>
    <lineage>
        <taxon>Bacteria</taxon>
        <taxon>Bacillati</taxon>
        <taxon>Bacillota</taxon>
        <taxon>Bacilli</taxon>
        <taxon>Lactobacillales</taxon>
        <taxon>Lactobacillaceae</taxon>
        <taxon>Limosilactobacillus</taxon>
    </lineage>
</organism>
<dbReference type="PANTHER" id="PTHR24023">
    <property type="entry name" value="COLLAGEN ALPHA"/>
    <property type="match status" value="1"/>
</dbReference>
<feature type="compositionally biased region" description="Low complexity" evidence="1">
    <location>
        <begin position="136"/>
        <end position="163"/>
    </location>
</feature>
<dbReference type="EMBL" id="JAQOND010000019">
    <property type="protein sequence ID" value="MDC2827651.1"/>
    <property type="molecule type" value="Genomic_DNA"/>
</dbReference>
<dbReference type="Proteomes" id="UP001218021">
    <property type="component" value="Unassembled WGS sequence"/>
</dbReference>
<evidence type="ECO:0000313" key="2">
    <source>
        <dbReference type="EMBL" id="MDC2827651.1"/>
    </source>
</evidence>
<dbReference type="GO" id="GO:0031012">
    <property type="term" value="C:extracellular matrix"/>
    <property type="evidence" value="ECO:0007669"/>
    <property type="project" value="TreeGrafter"/>
</dbReference>
<feature type="region of interest" description="Disordered" evidence="1">
    <location>
        <begin position="128"/>
        <end position="206"/>
    </location>
</feature>
<comment type="caution">
    <text evidence="2">The sequence shown here is derived from an EMBL/GenBank/DDBJ whole genome shotgun (WGS) entry which is preliminary data.</text>
</comment>
<dbReference type="AlphaFoldDB" id="A0AAJ1M8C0"/>
<dbReference type="RefSeq" id="WP_272207844.1">
    <property type="nucleotide sequence ID" value="NZ_JAQONC010000019.1"/>
</dbReference>
<gene>
    <name evidence="2" type="ORF">PO158_05030</name>
</gene>
<sequence length="393" mass="40905">MATTEDINLGVLARGPQGPKGETGATGARGPQGIQGPKGDTGATGPQGETGPTGANIIKYNGDIPGGGVGAQYTFARSNLQPSDIAKVGDIVFDQWPNSNGVDIGFWRITSLSSTSCTVTGLSSGFTIPKGNKGDTGAQGPQGIQGPQGKQGIQGTQGPQGPKGETGATGPAGPSNADTLKDLGNYTATASGTTANSPTTGLPRTSGVSMTQVYNNGYPTSYGNVLNVAGSGTGQLLLGWSGNDNTTEHLWYRSHRDTSTGGWGEWNKVAYVNDLTWSNISGKPNVATKSDLTWANISGKPSIPSTFNGSITDTSTDFNNLVTEGHYDIRFSPSSQGKNGPKDGNWGLLDVKVAGRMVVQTYYGDAGANVYVRNRRDGTTWTAWREVTFWPRS</sequence>
<feature type="region of interest" description="Disordered" evidence="1">
    <location>
        <begin position="1"/>
        <end position="52"/>
    </location>
</feature>
<feature type="compositionally biased region" description="Polar residues" evidence="1">
    <location>
        <begin position="186"/>
        <end position="206"/>
    </location>
</feature>
<protein>
    <recommendedName>
        <fullName evidence="4">Collagen-like protein</fullName>
    </recommendedName>
</protein>
<dbReference type="Pfam" id="PF01391">
    <property type="entry name" value="Collagen"/>
    <property type="match status" value="2"/>
</dbReference>
<evidence type="ECO:0000313" key="3">
    <source>
        <dbReference type="Proteomes" id="UP001218021"/>
    </source>
</evidence>
<evidence type="ECO:0008006" key="4">
    <source>
        <dbReference type="Google" id="ProtNLM"/>
    </source>
</evidence>
<dbReference type="GO" id="GO:0005615">
    <property type="term" value="C:extracellular space"/>
    <property type="evidence" value="ECO:0007669"/>
    <property type="project" value="TreeGrafter"/>
</dbReference>
<accession>A0AAJ1M8C0</accession>
<reference evidence="2" key="1">
    <citation type="submission" date="2023-01" db="EMBL/GenBank/DDBJ databases">
        <title>Genome analysis of 13 Lactobacillus isolated from gut of wild boar.</title>
        <authorList>
            <person name="Papp P."/>
            <person name="Libisch B."/>
            <person name="Nagy T."/>
            <person name="Olasz F."/>
        </authorList>
    </citation>
    <scope>NUCLEOTIDE SEQUENCE</scope>
    <source>
        <strain evidence="2">F108</strain>
    </source>
</reference>
<dbReference type="PANTHER" id="PTHR24023:SF1082">
    <property type="entry name" value="COLLAGEN TRIPLE HELIX REPEAT"/>
    <property type="match status" value="1"/>
</dbReference>